<proteinExistence type="predicted"/>
<sequence length="238" mass="27093">MLNVKIIWDKMLQFSRLDKPWCTIGDFNVITDIDEKMGGLAGKDLVDGNPMIIFQLKLKRVPILLATSLDKNMEIFLTVLRSMRRRLKVLKQISSIYLKIEQSTLKQKTQLQWFKDGDENSKYIHAIIRGRRSKLFIHKISDDHGNTIKGDENIARAACCHFEKIFTGEDNLINEEVLRCILGMITEYQNQKLQAMPTKEELKQAVWSMSANSVADPDGISGMFSIPAGISSVMISLT</sequence>
<organism evidence="1 2">
    <name type="scientific">Solanum commersonii</name>
    <name type="common">Commerson's wild potato</name>
    <name type="synonym">Commerson's nightshade</name>
    <dbReference type="NCBI Taxonomy" id="4109"/>
    <lineage>
        <taxon>Eukaryota</taxon>
        <taxon>Viridiplantae</taxon>
        <taxon>Streptophyta</taxon>
        <taxon>Embryophyta</taxon>
        <taxon>Tracheophyta</taxon>
        <taxon>Spermatophyta</taxon>
        <taxon>Magnoliopsida</taxon>
        <taxon>eudicotyledons</taxon>
        <taxon>Gunneridae</taxon>
        <taxon>Pentapetalae</taxon>
        <taxon>asterids</taxon>
        <taxon>lamiids</taxon>
        <taxon>Solanales</taxon>
        <taxon>Solanaceae</taxon>
        <taxon>Solanoideae</taxon>
        <taxon>Solaneae</taxon>
        <taxon>Solanum</taxon>
    </lineage>
</organism>
<accession>A0A9J5XDS5</accession>
<keyword evidence="2" id="KW-1185">Reference proteome</keyword>
<evidence type="ECO:0000313" key="1">
    <source>
        <dbReference type="EMBL" id="KAG5586531.1"/>
    </source>
</evidence>
<protein>
    <submittedName>
        <fullName evidence="1">Uncharacterized protein</fullName>
    </submittedName>
</protein>
<dbReference type="OrthoDB" id="1752289at2759"/>
<comment type="caution">
    <text evidence="1">The sequence shown here is derived from an EMBL/GenBank/DDBJ whole genome shotgun (WGS) entry which is preliminary data.</text>
</comment>
<dbReference type="Proteomes" id="UP000824120">
    <property type="component" value="Chromosome 9"/>
</dbReference>
<gene>
    <name evidence="1" type="ORF">H5410_046965</name>
</gene>
<dbReference type="EMBL" id="JACXVP010000009">
    <property type="protein sequence ID" value="KAG5586531.1"/>
    <property type="molecule type" value="Genomic_DNA"/>
</dbReference>
<reference evidence="1 2" key="1">
    <citation type="submission" date="2020-09" db="EMBL/GenBank/DDBJ databases">
        <title>De no assembly of potato wild relative species, Solanum commersonii.</title>
        <authorList>
            <person name="Cho K."/>
        </authorList>
    </citation>
    <scope>NUCLEOTIDE SEQUENCE [LARGE SCALE GENOMIC DNA]</scope>
    <source>
        <strain evidence="1">LZ3.2</strain>
        <tissue evidence="1">Leaf</tissue>
    </source>
</reference>
<evidence type="ECO:0000313" key="2">
    <source>
        <dbReference type="Proteomes" id="UP000824120"/>
    </source>
</evidence>
<dbReference type="AlphaFoldDB" id="A0A9J5XDS5"/>
<name>A0A9J5XDS5_SOLCO</name>